<reference evidence="1 2" key="1">
    <citation type="submission" date="2018-07" db="EMBL/GenBank/DDBJ databases">
        <title>Complete genome sequence of Spiroplasma alleghenense PLHS-1 (ATCC 51752).</title>
        <authorList>
            <person name="Chou L."/>
            <person name="Lee T.-Y."/>
            <person name="Tsai Y.-M."/>
            <person name="Kuo C.-H."/>
        </authorList>
    </citation>
    <scope>NUCLEOTIDE SEQUENCE [LARGE SCALE GENOMIC DNA]</scope>
    <source>
        <strain evidence="1 2">PLHS-1</strain>
    </source>
</reference>
<proteinExistence type="predicted"/>
<sequence length="83" mass="10123">MASFFIDILIGFLKQFKYSKFVEDKRTVKIAKQLKNLLSYFNLLIKHWILFEHSIVSKKLHYQRLFSLNLLFCLQCEQYVWES</sequence>
<dbReference type="EMBL" id="CP031376">
    <property type="protein sequence ID" value="AXK51816.1"/>
    <property type="molecule type" value="Genomic_DNA"/>
</dbReference>
<name>A0A345Z5D7_9MOLU</name>
<accession>A0A345Z5D7</accession>
<dbReference type="AlphaFoldDB" id="A0A345Z5D7"/>
<organism evidence="1 2">
    <name type="scientific">Spiroplasma alleghenense</name>
    <dbReference type="NCBI Taxonomy" id="216931"/>
    <lineage>
        <taxon>Bacteria</taxon>
        <taxon>Bacillati</taxon>
        <taxon>Mycoplasmatota</taxon>
        <taxon>Mollicutes</taxon>
        <taxon>Entomoplasmatales</taxon>
        <taxon>Spiroplasmataceae</taxon>
        <taxon>Spiroplasma</taxon>
    </lineage>
</organism>
<gene>
    <name evidence="1" type="ORF">SALLE_v1c11460</name>
</gene>
<keyword evidence="2" id="KW-1185">Reference proteome</keyword>
<evidence type="ECO:0000313" key="2">
    <source>
        <dbReference type="Proteomes" id="UP000254792"/>
    </source>
</evidence>
<protein>
    <submittedName>
        <fullName evidence="1">Uncharacterized protein</fullName>
    </submittedName>
</protein>
<dbReference type="KEGG" id="salx:SALLE_v1c11460"/>
<dbReference type="Proteomes" id="UP000254792">
    <property type="component" value="Chromosome"/>
</dbReference>
<evidence type="ECO:0000313" key="1">
    <source>
        <dbReference type="EMBL" id="AXK51816.1"/>
    </source>
</evidence>